<dbReference type="RefSeq" id="XP_024716158.1">
    <property type="nucleotide sequence ID" value="XM_024856559.1"/>
</dbReference>
<evidence type="ECO:0008006" key="3">
    <source>
        <dbReference type="Google" id="ProtNLM"/>
    </source>
</evidence>
<gene>
    <name evidence="1" type="ORF">C7M61_001142</name>
</gene>
<dbReference type="Proteomes" id="UP000241107">
    <property type="component" value="Unassembled WGS sequence"/>
</dbReference>
<evidence type="ECO:0000313" key="1">
    <source>
        <dbReference type="EMBL" id="PSK41459.1"/>
    </source>
</evidence>
<protein>
    <recommendedName>
        <fullName evidence="3">Rrn9 domain-containing protein</fullName>
    </recommendedName>
</protein>
<proteinExistence type="predicted"/>
<name>A0A2P7YZS0_9ASCO</name>
<keyword evidence="2" id="KW-1185">Reference proteome</keyword>
<dbReference type="VEuPathDB" id="FungiDB:C7M61_001142"/>
<dbReference type="GeneID" id="36564533"/>
<dbReference type="EMBL" id="PYFQ01000001">
    <property type="protein sequence ID" value="PSK41459.1"/>
    <property type="molecule type" value="Genomic_DNA"/>
</dbReference>
<organism evidence="1 2">
    <name type="scientific">Candidozyma pseudohaemuli</name>
    <dbReference type="NCBI Taxonomy" id="418784"/>
    <lineage>
        <taxon>Eukaryota</taxon>
        <taxon>Fungi</taxon>
        <taxon>Dikarya</taxon>
        <taxon>Ascomycota</taxon>
        <taxon>Saccharomycotina</taxon>
        <taxon>Pichiomycetes</taxon>
        <taxon>Metschnikowiaceae</taxon>
        <taxon>Candidozyma</taxon>
    </lineage>
</organism>
<sequence length="341" mass="39229">MAEKRDFNKILEYLEDEHRHDLAVHLYLAHLLHRVNPSFPQSKWASWPMASSKVPEVPDIYEDTLEDQKSLVPAPPVSVEPLDEQLAMSFKRSLLGITVEKKRLRDLPNAVLLNAINDIVEKKIKQKLASKGLSPDPNFNRSLNRALSLKIADRASRTLWRLEKQNSYRNKKALLNTWQDVQIANMLGRSKQDRAPVASYRKSYEQARALFMERKEHYQYDDSLYGSDAESDSDTDPNFVMTAPDFDIEHHLDAIKQEGTLPFNTNNDPSAELDVRKRDFEEKESIFTAFWNDAAASSQLSYASDNPNSYKIAEGPLAKEREDTLATNMLSKKDYRIHFTK</sequence>
<dbReference type="OrthoDB" id="4068335at2759"/>
<reference evidence="1 2" key="1">
    <citation type="submission" date="2018-03" db="EMBL/GenBank/DDBJ databases">
        <title>Candida pseudohaemulonii genome assembly and annotation.</title>
        <authorList>
            <person name="Munoz J.F."/>
            <person name="Gade L.G."/>
            <person name="Chow N.A."/>
            <person name="Litvintseva A.P."/>
            <person name="Loparev V.N."/>
            <person name="Cuomo C.A."/>
        </authorList>
    </citation>
    <scope>NUCLEOTIDE SEQUENCE [LARGE SCALE GENOMIC DNA]</scope>
    <source>
        <strain evidence="1 2">B12108</strain>
    </source>
</reference>
<accession>A0A2P7YZS0</accession>
<evidence type="ECO:0000313" key="2">
    <source>
        <dbReference type="Proteomes" id="UP000241107"/>
    </source>
</evidence>
<comment type="caution">
    <text evidence="1">The sequence shown here is derived from an EMBL/GenBank/DDBJ whole genome shotgun (WGS) entry which is preliminary data.</text>
</comment>
<dbReference type="AlphaFoldDB" id="A0A2P7YZS0"/>